<evidence type="ECO:0000313" key="2">
    <source>
        <dbReference type="EMBL" id="RSU11590.1"/>
    </source>
</evidence>
<dbReference type="Proteomes" id="UP000287605">
    <property type="component" value="Unassembled WGS sequence"/>
</dbReference>
<dbReference type="AlphaFoldDB" id="A0A430AU59"/>
<dbReference type="SUPFAM" id="SSF88697">
    <property type="entry name" value="PUA domain-like"/>
    <property type="match status" value="1"/>
</dbReference>
<comment type="caution">
    <text evidence="2">The sequence shown here is derived from an EMBL/GenBank/DDBJ whole genome shotgun (WGS) entry which is preliminary data.</text>
</comment>
<evidence type="ECO:0000313" key="3">
    <source>
        <dbReference type="Proteomes" id="UP000287605"/>
    </source>
</evidence>
<gene>
    <name evidence="2" type="ORF">CBF29_07895</name>
</gene>
<dbReference type="OrthoDB" id="1700487at2"/>
<evidence type="ECO:0000259" key="1">
    <source>
        <dbReference type="Pfam" id="PF12961"/>
    </source>
</evidence>
<dbReference type="InterPro" id="IPR015947">
    <property type="entry name" value="PUA-like_sf"/>
</dbReference>
<dbReference type="Gene3D" id="2.30.130.30">
    <property type="entry name" value="Hypothetical protein"/>
    <property type="match status" value="1"/>
</dbReference>
<sequence length="89" mass="10423">MIHQLKVLPDYYQAVIDRRKTFEIRKNDRDFQVGDLVILKEFDGAEFTKRNAKAQITYICDYAQSEDYVVFSIKLIEIGSGRECQNVLT</sequence>
<keyword evidence="3" id="KW-1185">Reference proteome</keyword>
<dbReference type="InterPro" id="IPR039440">
    <property type="entry name" value="DUF3850"/>
</dbReference>
<protein>
    <recommendedName>
        <fullName evidence="1">DUF3850 domain-containing protein</fullName>
    </recommendedName>
</protein>
<dbReference type="EMBL" id="NGKA01000010">
    <property type="protein sequence ID" value="RSU11590.1"/>
    <property type="molecule type" value="Genomic_DNA"/>
</dbReference>
<name>A0A430AU59_9ENTE</name>
<organism evidence="2 3">
    <name type="scientific">Vagococcus elongatus</name>
    <dbReference type="NCBI Taxonomy" id="180344"/>
    <lineage>
        <taxon>Bacteria</taxon>
        <taxon>Bacillati</taxon>
        <taxon>Bacillota</taxon>
        <taxon>Bacilli</taxon>
        <taxon>Lactobacillales</taxon>
        <taxon>Enterococcaceae</taxon>
        <taxon>Vagococcus</taxon>
    </lineage>
</organism>
<reference evidence="2 3" key="1">
    <citation type="submission" date="2017-05" db="EMBL/GenBank/DDBJ databases">
        <title>Vagococcus spp. assemblies.</title>
        <authorList>
            <person name="Gulvik C.A."/>
        </authorList>
    </citation>
    <scope>NUCLEOTIDE SEQUENCE [LARGE SCALE GENOMIC DNA]</scope>
    <source>
        <strain evidence="2 3">CCUG 51432</strain>
    </source>
</reference>
<dbReference type="RefSeq" id="WP_126809213.1">
    <property type="nucleotide sequence ID" value="NZ_NGKA01000010.1"/>
</dbReference>
<proteinExistence type="predicted"/>
<feature type="domain" description="DUF3850" evidence="1">
    <location>
        <begin position="2"/>
        <end position="73"/>
    </location>
</feature>
<dbReference type="Pfam" id="PF12961">
    <property type="entry name" value="DUF3850"/>
    <property type="match status" value="1"/>
</dbReference>
<accession>A0A430AU59</accession>